<keyword evidence="4" id="KW-1015">Disulfide bond</keyword>
<accession>A0ABU2AG58</accession>
<evidence type="ECO:0000256" key="3">
    <source>
        <dbReference type="ARBA" id="ARBA00023002"/>
    </source>
</evidence>
<dbReference type="InterPro" id="IPR012336">
    <property type="entry name" value="Thioredoxin-like_fold"/>
</dbReference>
<keyword evidence="8" id="KW-0413">Isomerase</keyword>
<evidence type="ECO:0000256" key="5">
    <source>
        <dbReference type="ARBA" id="ARBA00023284"/>
    </source>
</evidence>
<evidence type="ECO:0000259" key="7">
    <source>
        <dbReference type="PROSITE" id="PS51352"/>
    </source>
</evidence>
<evidence type="ECO:0000256" key="1">
    <source>
        <dbReference type="ARBA" id="ARBA00005791"/>
    </source>
</evidence>
<feature type="chain" id="PRO_5046119520" evidence="6">
    <location>
        <begin position="21"/>
        <end position="221"/>
    </location>
</feature>
<evidence type="ECO:0000256" key="4">
    <source>
        <dbReference type="ARBA" id="ARBA00023157"/>
    </source>
</evidence>
<reference evidence="8 9" key="1">
    <citation type="submission" date="2023-07" db="EMBL/GenBank/DDBJ databases">
        <title>Sorghum-associated microbial communities from plants grown in Nebraska, USA.</title>
        <authorList>
            <person name="Schachtman D."/>
        </authorList>
    </citation>
    <scope>NUCLEOTIDE SEQUENCE [LARGE SCALE GENOMIC DNA]</scope>
    <source>
        <strain evidence="8 9">BE316</strain>
    </source>
</reference>
<dbReference type="SUPFAM" id="SSF52833">
    <property type="entry name" value="Thioredoxin-like"/>
    <property type="match status" value="1"/>
</dbReference>
<comment type="similarity">
    <text evidence="1">Belongs to the thioredoxin family. DsbA subfamily.</text>
</comment>
<evidence type="ECO:0000313" key="9">
    <source>
        <dbReference type="Proteomes" id="UP001180825"/>
    </source>
</evidence>
<keyword evidence="5" id="KW-0676">Redox-active center</keyword>
<keyword evidence="3" id="KW-0560">Oxidoreductase</keyword>
<dbReference type="RefSeq" id="WP_310333209.1">
    <property type="nucleotide sequence ID" value="NZ_JAVDXV010000014.1"/>
</dbReference>
<sequence length="221" mass="24742">MTRRTTIVIATAFIALAAFAAAVFLYQRHDRQQATERAVRQFDVMVREHSPVMGPATAPVTIVEFFDPACEACRAFYPYVKQILADYPRDARLVIRYVPFHEAPSVAGVQILEAARRQNRFEPVMDALMQSQPVWASHHAPATEKAWDFARAAGLDLEQARAYVATGAVNKVLEQDFEDLKAVGVRGTPTFFVNGKPLLEADPRVLRDMVKNEAARSRQTP</sequence>
<protein>
    <submittedName>
        <fullName evidence="8">Protein-disulfide isomerase</fullName>
    </submittedName>
</protein>
<name>A0ABU2AG58_9BURK</name>
<dbReference type="Pfam" id="PF13462">
    <property type="entry name" value="Thioredoxin_4"/>
    <property type="match status" value="1"/>
</dbReference>
<dbReference type="PANTHER" id="PTHR13887:SF14">
    <property type="entry name" value="DISULFIDE BOND FORMATION PROTEIN D"/>
    <property type="match status" value="1"/>
</dbReference>
<gene>
    <name evidence="8" type="ORF">J2X21_005389</name>
</gene>
<keyword evidence="2 6" id="KW-0732">Signal</keyword>
<feature type="domain" description="Thioredoxin" evidence="7">
    <location>
        <begin position="15"/>
        <end position="215"/>
    </location>
</feature>
<dbReference type="PROSITE" id="PS51352">
    <property type="entry name" value="THIOREDOXIN_2"/>
    <property type="match status" value="1"/>
</dbReference>
<comment type="caution">
    <text evidence="8">The sequence shown here is derived from an EMBL/GenBank/DDBJ whole genome shotgun (WGS) entry which is preliminary data.</text>
</comment>
<feature type="signal peptide" evidence="6">
    <location>
        <begin position="1"/>
        <end position="20"/>
    </location>
</feature>
<evidence type="ECO:0000256" key="6">
    <source>
        <dbReference type="SAM" id="SignalP"/>
    </source>
</evidence>
<dbReference type="EMBL" id="JAVDXV010000014">
    <property type="protein sequence ID" value="MDR7336216.1"/>
    <property type="molecule type" value="Genomic_DNA"/>
</dbReference>
<dbReference type="InterPro" id="IPR036249">
    <property type="entry name" value="Thioredoxin-like_sf"/>
</dbReference>
<evidence type="ECO:0000256" key="2">
    <source>
        <dbReference type="ARBA" id="ARBA00022729"/>
    </source>
</evidence>
<dbReference type="GO" id="GO:0016853">
    <property type="term" value="F:isomerase activity"/>
    <property type="evidence" value="ECO:0007669"/>
    <property type="project" value="UniProtKB-KW"/>
</dbReference>
<dbReference type="Proteomes" id="UP001180825">
    <property type="component" value="Unassembled WGS sequence"/>
</dbReference>
<organism evidence="8 9">
    <name type="scientific">Roseateles asaccharophilus</name>
    <dbReference type="NCBI Taxonomy" id="582607"/>
    <lineage>
        <taxon>Bacteria</taxon>
        <taxon>Pseudomonadati</taxon>
        <taxon>Pseudomonadota</taxon>
        <taxon>Betaproteobacteria</taxon>
        <taxon>Burkholderiales</taxon>
        <taxon>Sphaerotilaceae</taxon>
        <taxon>Roseateles</taxon>
    </lineage>
</organism>
<dbReference type="InterPro" id="IPR013766">
    <property type="entry name" value="Thioredoxin_domain"/>
</dbReference>
<proteinExistence type="inferred from homology"/>
<dbReference type="Gene3D" id="3.40.30.10">
    <property type="entry name" value="Glutaredoxin"/>
    <property type="match status" value="1"/>
</dbReference>
<keyword evidence="9" id="KW-1185">Reference proteome</keyword>
<evidence type="ECO:0000313" key="8">
    <source>
        <dbReference type="EMBL" id="MDR7336216.1"/>
    </source>
</evidence>
<dbReference type="PANTHER" id="PTHR13887">
    <property type="entry name" value="GLUTATHIONE S-TRANSFERASE KAPPA"/>
    <property type="match status" value="1"/>
</dbReference>